<feature type="region of interest" description="Disordered" evidence="4">
    <location>
        <begin position="1"/>
        <end position="22"/>
    </location>
</feature>
<dbReference type="PANTHER" id="PTHR45789">
    <property type="entry name" value="FI18025P1"/>
    <property type="match status" value="1"/>
</dbReference>
<dbReference type="PROSITE" id="PS50118">
    <property type="entry name" value="HMG_BOX_2"/>
    <property type="match status" value="1"/>
</dbReference>
<accession>A0AA38UEG4</accession>
<evidence type="ECO:0000313" key="6">
    <source>
        <dbReference type="EMBL" id="KAJ3838604.1"/>
    </source>
</evidence>
<dbReference type="InterPro" id="IPR009071">
    <property type="entry name" value="HMG_box_dom"/>
</dbReference>
<dbReference type="Gene3D" id="1.10.30.10">
    <property type="entry name" value="High mobility group box domain"/>
    <property type="match status" value="1"/>
</dbReference>
<dbReference type="AlphaFoldDB" id="A0AA38UEG4"/>
<dbReference type="InterPro" id="IPR036910">
    <property type="entry name" value="HMG_box_dom_sf"/>
</dbReference>
<protein>
    <submittedName>
        <fullName evidence="6">High mobility group box domain-containing protein</fullName>
    </submittedName>
</protein>
<evidence type="ECO:0000256" key="4">
    <source>
        <dbReference type="SAM" id="MobiDB-lite"/>
    </source>
</evidence>
<proteinExistence type="predicted"/>
<evidence type="ECO:0000259" key="5">
    <source>
        <dbReference type="PROSITE" id="PS50118"/>
    </source>
</evidence>
<name>A0AA38UEG4_9AGAR</name>
<dbReference type="GO" id="GO:0000981">
    <property type="term" value="F:DNA-binding transcription factor activity, RNA polymerase II-specific"/>
    <property type="evidence" value="ECO:0007669"/>
    <property type="project" value="TreeGrafter"/>
</dbReference>
<organism evidence="6 7">
    <name type="scientific">Lentinula raphanica</name>
    <dbReference type="NCBI Taxonomy" id="153919"/>
    <lineage>
        <taxon>Eukaryota</taxon>
        <taxon>Fungi</taxon>
        <taxon>Dikarya</taxon>
        <taxon>Basidiomycota</taxon>
        <taxon>Agaricomycotina</taxon>
        <taxon>Agaricomycetes</taxon>
        <taxon>Agaricomycetidae</taxon>
        <taxon>Agaricales</taxon>
        <taxon>Marasmiineae</taxon>
        <taxon>Omphalotaceae</taxon>
        <taxon>Lentinula</taxon>
    </lineage>
</organism>
<dbReference type="SMART" id="SM00398">
    <property type="entry name" value="HMG"/>
    <property type="match status" value="1"/>
</dbReference>
<dbReference type="GO" id="GO:0005634">
    <property type="term" value="C:nucleus"/>
    <property type="evidence" value="ECO:0007669"/>
    <property type="project" value="UniProtKB-UniRule"/>
</dbReference>
<reference evidence="6" key="1">
    <citation type="submission" date="2022-08" db="EMBL/GenBank/DDBJ databases">
        <authorList>
            <consortium name="DOE Joint Genome Institute"/>
            <person name="Min B."/>
            <person name="Riley R."/>
            <person name="Sierra-Patev S."/>
            <person name="Naranjo-Ortiz M."/>
            <person name="Looney B."/>
            <person name="Konkel Z."/>
            <person name="Slot J.C."/>
            <person name="Sakamoto Y."/>
            <person name="Steenwyk J.L."/>
            <person name="Rokas A."/>
            <person name="Carro J."/>
            <person name="Camarero S."/>
            <person name="Ferreira P."/>
            <person name="Molpeceres G."/>
            <person name="Ruiz-Duenas F.J."/>
            <person name="Serrano A."/>
            <person name="Henrissat B."/>
            <person name="Drula E."/>
            <person name="Hughes K.W."/>
            <person name="Mata J.L."/>
            <person name="Ishikawa N.K."/>
            <person name="Vargas-Isla R."/>
            <person name="Ushijima S."/>
            <person name="Smith C.A."/>
            <person name="Ahrendt S."/>
            <person name="Andreopoulos W."/>
            <person name="He G."/>
            <person name="Labutti K."/>
            <person name="Lipzen A."/>
            <person name="Ng V."/>
            <person name="Sandor L."/>
            <person name="Barry K."/>
            <person name="Martinez A.T."/>
            <person name="Xiao Y."/>
            <person name="Gibbons J.G."/>
            <person name="Terashima K."/>
            <person name="Hibbett D.S."/>
            <person name="Grigoriev I.V."/>
        </authorList>
    </citation>
    <scope>NUCLEOTIDE SEQUENCE</scope>
    <source>
        <strain evidence="6">TFB9207</strain>
    </source>
</reference>
<dbReference type="PANTHER" id="PTHR45789:SF2">
    <property type="entry name" value="FI18025P1"/>
    <property type="match status" value="1"/>
</dbReference>
<evidence type="ECO:0000256" key="2">
    <source>
        <dbReference type="ARBA" id="ARBA00023242"/>
    </source>
</evidence>
<keyword evidence="7" id="KW-1185">Reference proteome</keyword>
<evidence type="ECO:0000256" key="1">
    <source>
        <dbReference type="ARBA" id="ARBA00023125"/>
    </source>
</evidence>
<sequence length="89" mass="10374">MPVATEELPVTDAPPRIPRPPNAFMLFRSNMLKTKAIPATAERRQQQLSKVAGECWNLMSPEEKQVWHDEAARRMREHQLKYPNYKFAP</sequence>
<evidence type="ECO:0000256" key="3">
    <source>
        <dbReference type="PROSITE-ProRule" id="PRU00267"/>
    </source>
</evidence>
<dbReference type="SUPFAM" id="SSF47095">
    <property type="entry name" value="HMG-box"/>
    <property type="match status" value="1"/>
</dbReference>
<feature type="non-terminal residue" evidence="6">
    <location>
        <position position="89"/>
    </location>
</feature>
<gene>
    <name evidence="6" type="ORF">F5878DRAFT_537198</name>
</gene>
<dbReference type="Pfam" id="PF00505">
    <property type="entry name" value="HMG_box"/>
    <property type="match status" value="1"/>
</dbReference>
<dbReference type="GO" id="GO:0000978">
    <property type="term" value="F:RNA polymerase II cis-regulatory region sequence-specific DNA binding"/>
    <property type="evidence" value="ECO:0007669"/>
    <property type="project" value="TreeGrafter"/>
</dbReference>
<dbReference type="CDD" id="cd01389">
    <property type="entry name" value="HMG-box_ROX1-like"/>
    <property type="match status" value="1"/>
</dbReference>
<feature type="DNA-binding region" description="HMG box" evidence="3">
    <location>
        <begin position="17"/>
        <end position="86"/>
    </location>
</feature>
<feature type="domain" description="HMG box" evidence="5">
    <location>
        <begin position="17"/>
        <end position="86"/>
    </location>
</feature>
<keyword evidence="2 3" id="KW-0539">Nucleus</keyword>
<dbReference type="Proteomes" id="UP001163846">
    <property type="component" value="Unassembled WGS sequence"/>
</dbReference>
<keyword evidence="1 3" id="KW-0238">DNA-binding</keyword>
<evidence type="ECO:0000313" key="7">
    <source>
        <dbReference type="Proteomes" id="UP001163846"/>
    </source>
</evidence>
<dbReference type="InterPro" id="IPR051356">
    <property type="entry name" value="SOX/SOX-like_TF"/>
</dbReference>
<comment type="caution">
    <text evidence="6">The sequence shown here is derived from an EMBL/GenBank/DDBJ whole genome shotgun (WGS) entry which is preliminary data.</text>
</comment>
<dbReference type="EMBL" id="MU806174">
    <property type="protein sequence ID" value="KAJ3838604.1"/>
    <property type="molecule type" value="Genomic_DNA"/>
</dbReference>